<accession>A0A5B8MRH0</accession>
<dbReference type="Pfam" id="PF12697">
    <property type="entry name" value="Abhydrolase_6"/>
    <property type="match status" value="1"/>
</dbReference>
<evidence type="ECO:0000259" key="2">
    <source>
        <dbReference type="Pfam" id="PF01553"/>
    </source>
</evidence>
<organism evidence="4 5">
    <name type="scientific">Chloropicon primus</name>
    <dbReference type="NCBI Taxonomy" id="1764295"/>
    <lineage>
        <taxon>Eukaryota</taxon>
        <taxon>Viridiplantae</taxon>
        <taxon>Chlorophyta</taxon>
        <taxon>Chloropicophyceae</taxon>
        <taxon>Chloropicales</taxon>
        <taxon>Chloropicaceae</taxon>
        <taxon>Chloropicon</taxon>
    </lineage>
</organism>
<dbReference type="InterPro" id="IPR002123">
    <property type="entry name" value="Plipid/glycerol_acylTrfase"/>
</dbReference>
<evidence type="ECO:0000256" key="1">
    <source>
        <dbReference type="SAM" id="MobiDB-lite"/>
    </source>
</evidence>
<dbReference type="GO" id="GO:0016787">
    <property type="term" value="F:hydrolase activity"/>
    <property type="evidence" value="ECO:0007669"/>
    <property type="project" value="UniProtKB-KW"/>
</dbReference>
<dbReference type="CDD" id="cd07987">
    <property type="entry name" value="LPLAT_MGAT-like"/>
    <property type="match status" value="1"/>
</dbReference>
<name>A0A5B8MRH0_9CHLO</name>
<reference evidence="4 5" key="1">
    <citation type="submission" date="2018-07" db="EMBL/GenBank/DDBJ databases">
        <title>The complete nuclear genome of the prasinophyte Chloropicon primus (CCMP1205).</title>
        <authorList>
            <person name="Pombert J.-F."/>
            <person name="Otis C."/>
            <person name="Turmel M."/>
            <person name="Lemieux C."/>
        </authorList>
    </citation>
    <scope>NUCLEOTIDE SEQUENCE [LARGE SCALE GENOMIC DNA]</scope>
    <source>
        <strain evidence="4 5">CCMP1205</strain>
    </source>
</reference>
<feature type="compositionally biased region" description="Low complexity" evidence="1">
    <location>
        <begin position="54"/>
        <end position="66"/>
    </location>
</feature>
<proteinExistence type="predicted"/>
<keyword evidence="5" id="KW-1185">Reference proteome</keyword>
<dbReference type="InterPro" id="IPR029058">
    <property type="entry name" value="AB_hydrolase_fold"/>
</dbReference>
<evidence type="ECO:0000259" key="3">
    <source>
        <dbReference type="Pfam" id="PF12697"/>
    </source>
</evidence>
<evidence type="ECO:0000313" key="5">
    <source>
        <dbReference type="Proteomes" id="UP000316726"/>
    </source>
</evidence>
<keyword evidence="4" id="KW-0378">Hydrolase</keyword>
<sequence length="717" mass="78735">MVASPAVSRRMAGGGECSLQVACGRGDGGARRLGRRRGGRARRGRAGRTVPAVSSPLSSFLESSSSGGRRRTGWAPGLTDLPSKESLREYIKGSGGPPRVFSPLPPNHRDRKPEDLPLLIVLPGIDGTGYTAAAQFPALSERFDLKTFLIPVDDRTPLDGLVQILREYIELEVARSAEDRPIYIMGESFGGMLALLLAESCGHLCLNRVVLVNPATSFGNSIWASMGDVLPQLPPQAYDALPFAISPLLGNPLGLARRRVDEDQPLASQAVQTIESLFDLLPVLDQLKDILPPQTLKWKLDLLQEGAKRVDDALLSRLEQRVLVIAGDADLLIPSKDESERLKRNLRTCSVKVVEGAGHALLQEAGVDVNDIFDEMGFYTTSLKYTSPKPVKRVIKSNGHGGHGLENGAKKKDIMLSIDNAKSMELPTLGELSKVCDDIGLTRAKTLVSPVFFSTSSDNEVVRGLEHLPKGRPLIIVSNHQTLALDLGFLISGLLEEGGILARGLAHPSLFQEESTTNAGMRGIFTNFGAVPVTPRNMFKLLKNEEVVLLFPGGASEALKGKGEDYQLFWPEEQEFVRIAARFNATIVTLSGVGIDDSLDILASSKEILDFPVVGDFFKRSIENVKTVREGETLVFPLTAPRAINRLYFKFGQPIHVSKDMMNDKDRCEEVYHEAKRRLEDGLMYLQKNRERDPYRDLIPRVLYERNTGEKAPTFID</sequence>
<feature type="domain" description="AB hydrolase-1" evidence="3">
    <location>
        <begin position="153"/>
        <end position="370"/>
    </location>
</feature>
<dbReference type="PANTHER" id="PTHR22753:SF14">
    <property type="entry name" value="MONOACYLGLYCEROL_DIACYLGLYCEROL O-ACYLTRANSFERASE"/>
    <property type="match status" value="1"/>
</dbReference>
<feature type="region of interest" description="Disordered" evidence="1">
    <location>
        <begin position="21"/>
        <end position="79"/>
    </location>
</feature>
<dbReference type="OrthoDB" id="44277at2759"/>
<gene>
    <name evidence="4" type="ORF">A3770_06p45280</name>
</gene>
<dbReference type="Proteomes" id="UP000316726">
    <property type="component" value="Chromosome 6"/>
</dbReference>
<feature type="domain" description="Phospholipid/glycerol acyltransferase" evidence="2">
    <location>
        <begin position="462"/>
        <end position="590"/>
    </location>
</feature>
<dbReference type="PANTHER" id="PTHR22753">
    <property type="entry name" value="TRANSMEMBRANE PROTEIN 68"/>
    <property type="match status" value="1"/>
</dbReference>
<dbReference type="AlphaFoldDB" id="A0A5B8MRH0"/>
<dbReference type="SUPFAM" id="SSF53474">
    <property type="entry name" value="alpha/beta-Hydrolases"/>
    <property type="match status" value="1"/>
</dbReference>
<dbReference type="InterPro" id="IPR000073">
    <property type="entry name" value="AB_hydrolase_1"/>
</dbReference>
<protein>
    <submittedName>
        <fullName evidence="4">Alpha/beta fold hydrolase</fullName>
    </submittedName>
</protein>
<dbReference type="SUPFAM" id="SSF69593">
    <property type="entry name" value="Glycerol-3-phosphate (1)-acyltransferase"/>
    <property type="match status" value="1"/>
</dbReference>
<feature type="compositionally biased region" description="Basic residues" evidence="1">
    <location>
        <begin position="32"/>
        <end position="46"/>
    </location>
</feature>
<dbReference type="Pfam" id="PF01553">
    <property type="entry name" value="Acyltransferase"/>
    <property type="match status" value="1"/>
</dbReference>
<dbReference type="Gene3D" id="3.40.50.1820">
    <property type="entry name" value="alpha/beta hydrolase"/>
    <property type="match status" value="1"/>
</dbReference>
<dbReference type="STRING" id="1764295.A0A5B8MRH0"/>
<dbReference type="GO" id="GO:0016020">
    <property type="term" value="C:membrane"/>
    <property type="evidence" value="ECO:0007669"/>
    <property type="project" value="TreeGrafter"/>
</dbReference>
<dbReference type="GO" id="GO:0016746">
    <property type="term" value="F:acyltransferase activity"/>
    <property type="evidence" value="ECO:0007669"/>
    <property type="project" value="InterPro"/>
</dbReference>
<dbReference type="EMBL" id="CP031039">
    <property type="protein sequence ID" value="QDZ22010.1"/>
    <property type="molecule type" value="Genomic_DNA"/>
</dbReference>
<evidence type="ECO:0000313" key="4">
    <source>
        <dbReference type="EMBL" id="QDZ22010.1"/>
    </source>
</evidence>